<proteinExistence type="predicted"/>
<dbReference type="EMBL" id="CAJJDP010000093">
    <property type="protein sequence ID" value="CAD8189299.1"/>
    <property type="molecule type" value="Genomic_DNA"/>
</dbReference>
<evidence type="ECO:0000313" key="1">
    <source>
        <dbReference type="EMBL" id="CAD8189299.1"/>
    </source>
</evidence>
<comment type="caution">
    <text evidence="1">The sequence shown here is derived from an EMBL/GenBank/DDBJ whole genome shotgun (WGS) entry which is preliminary data.</text>
</comment>
<gene>
    <name evidence="1" type="ORF">POCTA_138.1.T0940204</name>
</gene>
<reference evidence="1" key="1">
    <citation type="submission" date="2021-01" db="EMBL/GenBank/DDBJ databases">
        <authorList>
            <consortium name="Genoscope - CEA"/>
            <person name="William W."/>
        </authorList>
    </citation>
    <scope>NUCLEOTIDE SEQUENCE</scope>
</reference>
<protein>
    <submittedName>
        <fullName evidence="1">Uncharacterized protein</fullName>
    </submittedName>
</protein>
<dbReference type="Proteomes" id="UP000683925">
    <property type="component" value="Unassembled WGS sequence"/>
</dbReference>
<organism evidence="1 2">
    <name type="scientific">Paramecium octaurelia</name>
    <dbReference type="NCBI Taxonomy" id="43137"/>
    <lineage>
        <taxon>Eukaryota</taxon>
        <taxon>Sar</taxon>
        <taxon>Alveolata</taxon>
        <taxon>Ciliophora</taxon>
        <taxon>Intramacronucleata</taxon>
        <taxon>Oligohymenophorea</taxon>
        <taxon>Peniculida</taxon>
        <taxon>Parameciidae</taxon>
        <taxon>Paramecium</taxon>
    </lineage>
</organism>
<name>A0A8S1WM71_PAROT</name>
<evidence type="ECO:0000313" key="2">
    <source>
        <dbReference type="Proteomes" id="UP000683925"/>
    </source>
</evidence>
<accession>A0A8S1WM71</accession>
<sequence>MINTNVQLQQFQKDVVLQNFNIYLTKKLKQIFTLKQQNDYQVNQKIKEMNLIKIYIHLLAQMILLLLGDRIIDFPSHVFVLLNLQTDPHFIQMFQSIQLSAKQSHTRWTNLSTMPLPSYLFSFLIISSCNQKLKKG</sequence>
<keyword evidence="2" id="KW-1185">Reference proteome</keyword>
<dbReference type="AlphaFoldDB" id="A0A8S1WM71"/>